<dbReference type="InParanoid" id="S0EW64"/>
<sequence>MAVPSTSYALWQETLEYLSRSDGTVLLLGASDTGKTTFARLLLNRWAVMGRTSAFLDADIGQSEVGPPGTIGMAYVTKPLETFAALVPEGLAFVGTTMPMGNLLEIVTGVKRLAERAQGHPQVVDTGGFIQGAGAQRLAVALAVLLQPAHIVGLQRAGELEPILRLLRGAHWEVHTPGVPEEIGRKTPFFRAQRRSLRFAAYFYEATLQTYSFRKVPLLGTWLGCGTPLPAHLLRFVRSTLETETRVFYAETFAGRLCLMTDKVLPPHSPGISVIQRQLRVSGVVMTRAPRLKHLLIGLEEAEGQLLGMGLLEAIDFRRGELGILSPVKVPSAVERIRFGRFRVTPEGKELGLLRGEKI</sequence>
<evidence type="ECO:0000259" key="5">
    <source>
        <dbReference type="Pfam" id="PF16575"/>
    </source>
</evidence>
<dbReference type="HOGENOM" id="CLU_051301_0_1_0"/>
<organism evidence="6 7">
    <name type="scientific">Chthonomonas calidirosea (strain DSM 23976 / ICMP 18418 / T49)</name>
    <dbReference type="NCBI Taxonomy" id="1303518"/>
    <lineage>
        <taxon>Bacteria</taxon>
        <taxon>Bacillati</taxon>
        <taxon>Armatimonadota</taxon>
        <taxon>Chthonomonadia</taxon>
        <taxon>Chthonomonadales</taxon>
        <taxon>Chthonomonadaceae</taxon>
        <taxon>Chthonomonas</taxon>
    </lineage>
</organism>
<evidence type="ECO:0000256" key="1">
    <source>
        <dbReference type="ARBA" id="ARBA00022679"/>
    </source>
</evidence>
<evidence type="ECO:0000256" key="2">
    <source>
        <dbReference type="ARBA" id="ARBA00022741"/>
    </source>
</evidence>
<dbReference type="PATRIC" id="fig|1303518.3.peg.1927"/>
<proteinExistence type="predicted"/>
<keyword evidence="2" id="KW-0547">Nucleotide-binding</keyword>
<dbReference type="PANTHER" id="PTHR12755">
    <property type="entry name" value="CLEAVAGE/POLYADENYLATION FACTOR IA SUBUNIT CLP1P"/>
    <property type="match status" value="1"/>
</dbReference>
<reference evidence="7" key="1">
    <citation type="submission" date="2013-03" db="EMBL/GenBank/DDBJ databases">
        <title>Genome sequence of Chthonomonas calidirosea, the first sequenced genome from the Armatimonadetes phylum (formally candidate division OP10).</title>
        <authorList>
            <person name="Lee K.C.Y."/>
            <person name="Morgan X.C."/>
            <person name="Dunfield P.F."/>
            <person name="Tamas I."/>
            <person name="Houghton K.M."/>
            <person name="Vyssotski M."/>
            <person name="Ryan J.L.J."/>
            <person name="Lagutin K."/>
            <person name="McDonald I.R."/>
            <person name="Stott M.B."/>
        </authorList>
    </citation>
    <scope>NUCLEOTIDE SEQUENCE [LARGE SCALE GENOMIC DNA]</scope>
    <source>
        <strain evidence="7">DSM 23976 / ICMP 18418 / T49</strain>
    </source>
</reference>
<dbReference type="RefSeq" id="WP_016483205.1">
    <property type="nucleotide sequence ID" value="NC_021487.1"/>
</dbReference>
<dbReference type="Gene3D" id="3.40.50.300">
    <property type="entry name" value="P-loop containing nucleotide triphosphate hydrolases"/>
    <property type="match status" value="1"/>
</dbReference>
<keyword evidence="4" id="KW-0067">ATP-binding</keyword>
<evidence type="ECO:0000256" key="4">
    <source>
        <dbReference type="ARBA" id="ARBA00022840"/>
    </source>
</evidence>
<dbReference type="EMBL" id="HF951689">
    <property type="protein sequence ID" value="CCW35679.1"/>
    <property type="molecule type" value="Genomic_DNA"/>
</dbReference>
<dbReference type="eggNOG" id="COG1341">
    <property type="taxonomic scope" value="Bacteria"/>
</dbReference>
<dbReference type="InterPro" id="IPR045116">
    <property type="entry name" value="Clp1/Grc3"/>
</dbReference>
<accession>S0EW64</accession>
<dbReference type="Proteomes" id="UP000014227">
    <property type="component" value="Chromosome I"/>
</dbReference>
<dbReference type="GO" id="GO:0006396">
    <property type="term" value="P:RNA processing"/>
    <property type="evidence" value="ECO:0007669"/>
    <property type="project" value="InterPro"/>
</dbReference>
<dbReference type="OrthoDB" id="5800600at2"/>
<dbReference type="KEGG" id="ccz:CCALI_01870"/>
<dbReference type="InterPro" id="IPR032319">
    <property type="entry name" value="CLP1_P"/>
</dbReference>
<dbReference type="InterPro" id="IPR027417">
    <property type="entry name" value="P-loop_NTPase"/>
</dbReference>
<name>S0EW64_CHTCT</name>
<dbReference type="SUPFAM" id="SSF52540">
    <property type="entry name" value="P-loop containing nucleoside triphosphate hydrolases"/>
    <property type="match status" value="1"/>
</dbReference>
<dbReference type="GO" id="GO:0005524">
    <property type="term" value="F:ATP binding"/>
    <property type="evidence" value="ECO:0007669"/>
    <property type="project" value="UniProtKB-KW"/>
</dbReference>
<dbReference type="GO" id="GO:0051731">
    <property type="term" value="F:polynucleotide 5'-hydroxyl-kinase activity"/>
    <property type="evidence" value="ECO:0007669"/>
    <property type="project" value="InterPro"/>
</dbReference>
<gene>
    <name evidence="6" type="ORF">CCALI_01870</name>
</gene>
<keyword evidence="3" id="KW-0418">Kinase</keyword>
<evidence type="ECO:0000256" key="3">
    <source>
        <dbReference type="ARBA" id="ARBA00022777"/>
    </source>
</evidence>
<feature type="domain" description="Clp1 P-loop" evidence="5">
    <location>
        <begin position="29"/>
        <end position="205"/>
    </location>
</feature>
<dbReference type="AlphaFoldDB" id="S0EW64"/>
<evidence type="ECO:0000313" key="6">
    <source>
        <dbReference type="EMBL" id="CCW35679.1"/>
    </source>
</evidence>
<evidence type="ECO:0000313" key="7">
    <source>
        <dbReference type="Proteomes" id="UP000014227"/>
    </source>
</evidence>
<dbReference type="Pfam" id="PF16575">
    <property type="entry name" value="CLP1_P"/>
    <property type="match status" value="1"/>
</dbReference>
<protein>
    <submittedName>
        <fullName evidence="6">Predicted GTPase or GTP-binding protein</fullName>
    </submittedName>
</protein>
<keyword evidence="1" id="KW-0808">Transferase</keyword>
<keyword evidence="7" id="KW-1185">Reference proteome</keyword>
<dbReference type="STRING" id="454171.CP488_02220"/>
<dbReference type="PANTHER" id="PTHR12755:SF3">
    <property type="entry name" value="POLYNUCLEOTIDE 5'-HYDROXYL-KINASE NOL9"/>
    <property type="match status" value="1"/>
</dbReference>